<dbReference type="InterPro" id="IPR035979">
    <property type="entry name" value="RBD_domain_sf"/>
</dbReference>
<feature type="compositionally biased region" description="Gly residues" evidence="3">
    <location>
        <begin position="143"/>
        <end position="153"/>
    </location>
</feature>
<name>A0A8J2RG51_9CRUS</name>
<proteinExistence type="predicted"/>
<dbReference type="InterPro" id="IPR012677">
    <property type="entry name" value="Nucleotide-bd_a/b_plait_sf"/>
</dbReference>
<feature type="region of interest" description="Disordered" evidence="3">
    <location>
        <begin position="1"/>
        <end position="47"/>
    </location>
</feature>
<dbReference type="PROSITE" id="PS50102">
    <property type="entry name" value="RRM"/>
    <property type="match status" value="1"/>
</dbReference>
<feature type="region of interest" description="Disordered" evidence="3">
    <location>
        <begin position="374"/>
        <end position="414"/>
    </location>
</feature>
<dbReference type="InterPro" id="IPR036621">
    <property type="entry name" value="Anticodon-bd_dom_sf"/>
</dbReference>
<protein>
    <recommendedName>
        <fullName evidence="4">RRM domain-containing protein</fullName>
    </recommendedName>
</protein>
<keyword evidence="6" id="KW-1185">Reference proteome</keyword>
<dbReference type="AlphaFoldDB" id="A0A8J2RG51"/>
<gene>
    <name evidence="5" type="ORF">DGAL_LOCUS6503</name>
</gene>
<dbReference type="GO" id="GO:0003723">
    <property type="term" value="F:RNA binding"/>
    <property type="evidence" value="ECO:0007669"/>
    <property type="project" value="UniProtKB-UniRule"/>
</dbReference>
<evidence type="ECO:0000256" key="3">
    <source>
        <dbReference type="SAM" id="MobiDB-lite"/>
    </source>
</evidence>
<reference evidence="5" key="1">
    <citation type="submission" date="2021-11" db="EMBL/GenBank/DDBJ databases">
        <authorList>
            <person name="Schell T."/>
        </authorList>
    </citation>
    <scope>NUCLEOTIDE SEQUENCE</scope>
    <source>
        <strain evidence="5">M5</strain>
    </source>
</reference>
<feature type="compositionally biased region" description="Gly residues" evidence="3">
    <location>
        <begin position="378"/>
        <end position="399"/>
    </location>
</feature>
<evidence type="ECO:0000256" key="2">
    <source>
        <dbReference type="PROSITE-ProRule" id="PRU00176"/>
    </source>
</evidence>
<evidence type="ECO:0000313" key="5">
    <source>
        <dbReference type="EMBL" id="CAH0103829.1"/>
    </source>
</evidence>
<dbReference type="SUPFAM" id="SSF54928">
    <property type="entry name" value="RNA-binding domain, RBD"/>
    <property type="match status" value="1"/>
</dbReference>
<feature type="compositionally biased region" description="Low complexity" evidence="3">
    <location>
        <begin position="528"/>
        <end position="555"/>
    </location>
</feature>
<dbReference type="Proteomes" id="UP000789390">
    <property type="component" value="Unassembled WGS sequence"/>
</dbReference>
<evidence type="ECO:0000313" key="6">
    <source>
        <dbReference type="Proteomes" id="UP000789390"/>
    </source>
</evidence>
<dbReference type="InterPro" id="IPR052600">
    <property type="entry name" value="Nuc_rcpt_coact/corep"/>
</dbReference>
<dbReference type="Pfam" id="PF00076">
    <property type="entry name" value="RRM_1"/>
    <property type="match status" value="1"/>
</dbReference>
<feature type="compositionally biased region" description="Basic and acidic residues" evidence="3">
    <location>
        <begin position="157"/>
        <end position="189"/>
    </location>
</feature>
<dbReference type="Gene3D" id="3.40.50.800">
    <property type="entry name" value="Anticodon-binding domain"/>
    <property type="match status" value="1"/>
</dbReference>
<dbReference type="EMBL" id="CAKKLH010000115">
    <property type="protein sequence ID" value="CAH0103829.1"/>
    <property type="molecule type" value="Genomic_DNA"/>
</dbReference>
<sequence length="619" mass="66482">MSFRRGGRGVGNGRFSGGRDMDSGRGRGGGRDSGPPRGADRLSNHTSDASMASARIFVGNLPTNDPRLTKELLEENFSQYGHIMGISILKGFGFIQYADEISAENAIRGAQNMEILAHRMDVKNVKSGKDGLPPMPGNSSVPGGSGGVGGGMADPGNYRDRSPIRRREFDMPMRGREGDMPLRGRDGDMMMRGGPPHRDMDRPSRDFDGRDQRDWGRDQLDMMDPYHGSPYNMDREREMHQRESFIPPLGDHRGNFGGGPGPKPSGMNVANEVEIVVTAKTGPLRQYAERIESRIRDQGLAVDVLFPHEEIPIRQVLADLSSRGTLYGIVLSPINPEHGSITLNILFGQPEEHRNIPVEDAFALLSSSLQRYQQQQQGGIGGGGRGGVEQQRGGPGGGMDSAAPDSRGRMQMQAGPEPHHANMQALINLLQENRPLSVMEYDRLIRYLSDRRDRQMADDARGGGGLAGNQPAYLLGGYNSGGVAPGGGGQENPMELQQRILSILNSSAGGVGAGIVGAGPVPAPVPAPHLNSSALNSSWNAGGEVSSSGQQQQRSNNDISAGHSDGPKVDGLLPTGPNMLKHYNQPGPGGARQQQQDSSHRPMQSQQQPGGYYGMGKRF</sequence>
<dbReference type="PANTHER" id="PTHR23295">
    <property type="entry name" value="NUCLEAR RECEPTOR COACTIVATOR 5-RELATED"/>
    <property type="match status" value="1"/>
</dbReference>
<accession>A0A8J2RG51</accession>
<dbReference type="SMART" id="SM00360">
    <property type="entry name" value="RRM"/>
    <property type="match status" value="1"/>
</dbReference>
<evidence type="ECO:0000259" key="4">
    <source>
        <dbReference type="PROSITE" id="PS50102"/>
    </source>
</evidence>
<dbReference type="Gene3D" id="3.30.70.330">
    <property type="match status" value="1"/>
</dbReference>
<dbReference type="InterPro" id="IPR000504">
    <property type="entry name" value="RRM_dom"/>
</dbReference>
<dbReference type="OrthoDB" id="10044938at2759"/>
<keyword evidence="1 2" id="KW-0694">RNA-binding</keyword>
<feature type="region of interest" description="Disordered" evidence="3">
    <location>
        <begin position="527"/>
        <end position="619"/>
    </location>
</feature>
<organism evidence="5 6">
    <name type="scientific">Daphnia galeata</name>
    <dbReference type="NCBI Taxonomy" id="27404"/>
    <lineage>
        <taxon>Eukaryota</taxon>
        <taxon>Metazoa</taxon>
        <taxon>Ecdysozoa</taxon>
        <taxon>Arthropoda</taxon>
        <taxon>Crustacea</taxon>
        <taxon>Branchiopoda</taxon>
        <taxon>Diplostraca</taxon>
        <taxon>Cladocera</taxon>
        <taxon>Anomopoda</taxon>
        <taxon>Daphniidae</taxon>
        <taxon>Daphnia</taxon>
    </lineage>
</organism>
<dbReference type="SUPFAM" id="SSF52954">
    <property type="entry name" value="Class II aaRS ABD-related"/>
    <property type="match status" value="1"/>
</dbReference>
<evidence type="ECO:0000256" key="1">
    <source>
        <dbReference type="ARBA" id="ARBA00022884"/>
    </source>
</evidence>
<feature type="domain" description="RRM" evidence="4">
    <location>
        <begin position="54"/>
        <end position="127"/>
    </location>
</feature>
<feature type="compositionally biased region" description="Basic and acidic residues" evidence="3">
    <location>
        <begin position="196"/>
        <end position="220"/>
    </location>
</feature>
<feature type="region of interest" description="Disordered" evidence="3">
    <location>
        <begin position="130"/>
        <end position="226"/>
    </location>
</feature>
<comment type="caution">
    <text evidence="5">The sequence shown here is derived from an EMBL/GenBank/DDBJ whole genome shotgun (WGS) entry which is preliminary data.</text>
</comment>
<dbReference type="PANTHER" id="PTHR23295:SF6">
    <property type="entry name" value="NEOSIN, ISOFORM A"/>
    <property type="match status" value="1"/>
</dbReference>